<dbReference type="InterPro" id="IPR058625">
    <property type="entry name" value="MdtA-like_BSH"/>
</dbReference>
<feature type="region of interest" description="Disordered" evidence="4">
    <location>
        <begin position="369"/>
        <end position="421"/>
    </location>
</feature>
<dbReference type="Gene3D" id="2.40.50.100">
    <property type="match status" value="1"/>
</dbReference>
<evidence type="ECO:0000313" key="10">
    <source>
        <dbReference type="EMBL" id="MBD8049035.1"/>
    </source>
</evidence>
<evidence type="ECO:0000259" key="8">
    <source>
        <dbReference type="Pfam" id="PF25954"/>
    </source>
</evidence>
<feature type="compositionally biased region" description="Low complexity" evidence="4">
    <location>
        <begin position="369"/>
        <end position="415"/>
    </location>
</feature>
<dbReference type="Pfam" id="PF25917">
    <property type="entry name" value="BSH_RND"/>
    <property type="match status" value="1"/>
</dbReference>
<keyword evidence="5" id="KW-0472">Membrane</keyword>
<keyword evidence="3" id="KW-0813">Transport</keyword>
<dbReference type="Gene3D" id="1.10.287.470">
    <property type="entry name" value="Helix hairpin bin"/>
    <property type="match status" value="1"/>
</dbReference>
<dbReference type="SUPFAM" id="SSF111369">
    <property type="entry name" value="HlyD-like secretion proteins"/>
    <property type="match status" value="1"/>
</dbReference>
<accession>A0A927FCU7</accession>
<dbReference type="RefSeq" id="WP_191817540.1">
    <property type="nucleotide sequence ID" value="NZ_JACYFT010000001.1"/>
</dbReference>
<protein>
    <submittedName>
        <fullName evidence="10">Efflux RND transporter periplasmic adaptor subunit</fullName>
    </submittedName>
</protein>
<dbReference type="Pfam" id="PF25876">
    <property type="entry name" value="HH_MFP_RND"/>
    <property type="match status" value="1"/>
</dbReference>
<reference evidence="10" key="1">
    <citation type="submission" date="2020-09" db="EMBL/GenBank/DDBJ databases">
        <title>Genome seq and assembly of Limnohabitants sp.</title>
        <authorList>
            <person name="Chhetri G."/>
        </authorList>
    </citation>
    <scope>NUCLEOTIDE SEQUENCE</scope>
    <source>
        <strain evidence="10">JUR4</strain>
    </source>
</reference>
<gene>
    <name evidence="10" type="ORF">IC609_00650</name>
</gene>
<evidence type="ECO:0000259" key="6">
    <source>
        <dbReference type="Pfam" id="PF25876"/>
    </source>
</evidence>
<feature type="transmembrane region" description="Helical" evidence="5">
    <location>
        <begin position="7"/>
        <end position="25"/>
    </location>
</feature>
<dbReference type="Gene3D" id="2.40.420.20">
    <property type="match status" value="1"/>
</dbReference>
<dbReference type="GO" id="GO:1990281">
    <property type="term" value="C:efflux pump complex"/>
    <property type="evidence" value="ECO:0007669"/>
    <property type="project" value="TreeGrafter"/>
</dbReference>
<dbReference type="AlphaFoldDB" id="A0A927FCU7"/>
<feature type="domain" description="Multidrug resistance protein MdtA-like barrel-sandwich hybrid" evidence="7">
    <location>
        <begin position="77"/>
        <end position="197"/>
    </location>
</feature>
<dbReference type="InterPro" id="IPR058624">
    <property type="entry name" value="MdtA-like_HH"/>
</dbReference>
<dbReference type="GO" id="GO:0015562">
    <property type="term" value="F:efflux transmembrane transporter activity"/>
    <property type="evidence" value="ECO:0007669"/>
    <property type="project" value="TreeGrafter"/>
</dbReference>
<dbReference type="Pfam" id="PF25967">
    <property type="entry name" value="RND-MFP_C"/>
    <property type="match status" value="1"/>
</dbReference>
<dbReference type="EMBL" id="JACYFT010000001">
    <property type="protein sequence ID" value="MBD8049035.1"/>
    <property type="molecule type" value="Genomic_DNA"/>
</dbReference>
<keyword evidence="5" id="KW-0812">Transmembrane</keyword>
<keyword evidence="5" id="KW-1133">Transmembrane helix</keyword>
<comment type="caution">
    <text evidence="10">The sequence shown here is derived from an EMBL/GenBank/DDBJ whole genome shotgun (WGS) entry which is preliminary data.</text>
</comment>
<keyword evidence="11" id="KW-1185">Reference proteome</keyword>
<evidence type="ECO:0000256" key="3">
    <source>
        <dbReference type="ARBA" id="ARBA00022448"/>
    </source>
</evidence>
<dbReference type="PANTHER" id="PTHR30469:SF11">
    <property type="entry name" value="BLL4320 PROTEIN"/>
    <property type="match status" value="1"/>
</dbReference>
<dbReference type="Proteomes" id="UP000647424">
    <property type="component" value="Unassembled WGS sequence"/>
</dbReference>
<comment type="similarity">
    <text evidence="2">Belongs to the membrane fusion protein (MFP) (TC 8.A.1) family.</text>
</comment>
<name>A0A927FCU7_9BURK</name>
<dbReference type="NCBIfam" id="TIGR01730">
    <property type="entry name" value="RND_mfp"/>
    <property type="match status" value="1"/>
</dbReference>
<evidence type="ECO:0000256" key="5">
    <source>
        <dbReference type="SAM" id="Phobius"/>
    </source>
</evidence>
<evidence type="ECO:0000313" key="11">
    <source>
        <dbReference type="Proteomes" id="UP000647424"/>
    </source>
</evidence>
<organism evidence="10 11">
    <name type="scientific">Limnohabitans radicicola</name>
    <dbReference type="NCBI Taxonomy" id="2771427"/>
    <lineage>
        <taxon>Bacteria</taxon>
        <taxon>Pseudomonadati</taxon>
        <taxon>Pseudomonadota</taxon>
        <taxon>Betaproteobacteria</taxon>
        <taxon>Burkholderiales</taxon>
        <taxon>Comamonadaceae</taxon>
        <taxon>Limnohabitans</taxon>
    </lineage>
</organism>
<evidence type="ECO:0000256" key="4">
    <source>
        <dbReference type="SAM" id="MobiDB-lite"/>
    </source>
</evidence>
<dbReference type="FunFam" id="2.40.30.170:FF:000010">
    <property type="entry name" value="Efflux RND transporter periplasmic adaptor subunit"/>
    <property type="match status" value="1"/>
</dbReference>
<dbReference type="InterPro" id="IPR058627">
    <property type="entry name" value="MdtA-like_C"/>
</dbReference>
<evidence type="ECO:0000256" key="2">
    <source>
        <dbReference type="ARBA" id="ARBA00009477"/>
    </source>
</evidence>
<comment type="subcellular location">
    <subcellularLocation>
        <location evidence="1">Cell envelope</location>
    </subcellularLocation>
</comment>
<sequence length="421" mass="43907">MAYKKKYAVMALAGICVASGAAWWYQNKSASSTAPAAAGAAPAGGQRAPAVEVAKVDTITLIDETQSVGSLRSRQSVMLRPEVAGRVKQIFINDGQRVEKGQLLVQLDDQLQAAQLAQAKAELSIALANHKRNQELVAQNFISKRSLDESAAALDVAQAKLDLAAATLQRLKIVAPFNGVVGLKQVSVGDYLKDGADIVNIEDLDAVLVDFRLPERFQSKIQPGQKTQLNIDALPGRPFAAVVQAVDPLIDANGRSVGVRGCIDNRQQQLRPGMFARVKTVFGVRDKALVIPEEAIVPQGGRTFVVKVVPGEQADTLVSQRVAVKVGVRQPGKVEILEGLEAGDSVVTAGHQRLQKDGTAVRVVDMSRPAGPAAAPASSPASAPGAAASAPQPVATPAVAPVAKAAPKPAAVSGPNPCLKG</sequence>
<dbReference type="PANTHER" id="PTHR30469">
    <property type="entry name" value="MULTIDRUG RESISTANCE PROTEIN MDTA"/>
    <property type="match status" value="1"/>
</dbReference>
<evidence type="ECO:0000256" key="1">
    <source>
        <dbReference type="ARBA" id="ARBA00004196"/>
    </source>
</evidence>
<dbReference type="InterPro" id="IPR058792">
    <property type="entry name" value="Beta-barrel_RND_2"/>
</dbReference>
<feature type="domain" description="Multidrug resistance protein MdtA-like C-terminal permuted SH3" evidence="9">
    <location>
        <begin position="288"/>
        <end position="353"/>
    </location>
</feature>
<evidence type="ECO:0000259" key="7">
    <source>
        <dbReference type="Pfam" id="PF25917"/>
    </source>
</evidence>
<dbReference type="Pfam" id="PF25954">
    <property type="entry name" value="Beta-barrel_RND_2"/>
    <property type="match status" value="1"/>
</dbReference>
<evidence type="ECO:0000259" key="9">
    <source>
        <dbReference type="Pfam" id="PF25967"/>
    </source>
</evidence>
<proteinExistence type="inferred from homology"/>
<dbReference type="InterPro" id="IPR006143">
    <property type="entry name" value="RND_pump_MFP"/>
</dbReference>
<dbReference type="Gene3D" id="2.40.30.170">
    <property type="match status" value="1"/>
</dbReference>
<feature type="domain" description="Multidrug resistance protein MdtA-like alpha-helical hairpin" evidence="6">
    <location>
        <begin position="113"/>
        <end position="170"/>
    </location>
</feature>
<feature type="domain" description="CusB-like beta-barrel" evidence="8">
    <location>
        <begin position="209"/>
        <end position="279"/>
    </location>
</feature>